<proteinExistence type="predicted"/>
<dbReference type="Proteomes" id="UP000324222">
    <property type="component" value="Unassembled WGS sequence"/>
</dbReference>
<name>A0A5B7EHW5_PORTR</name>
<reference evidence="1 2" key="1">
    <citation type="submission" date="2019-05" db="EMBL/GenBank/DDBJ databases">
        <title>Another draft genome of Portunus trituberculatus and its Hox gene families provides insights of decapod evolution.</title>
        <authorList>
            <person name="Jeong J.-H."/>
            <person name="Song I."/>
            <person name="Kim S."/>
            <person name="Choi T."/>
            <person name="Kim D."/>
            <person name="Ryu S."/>
            <person name="Kim W."/>
        </authorList>
    </citation>
    <scope>NUCLEOTIDE SEQUENCE [LARGE SCALE GENOMIC DNA]</scope>
    <source>
        <tissue evidence="1">Muscle</tissue>
    </source>
</reference>
<comment type="caution">
    <text evidence="1">The sequence shown here is derived from an EMBL/GenBank/DDBJ whole genome shotgun (WGS) entry which is preliminary data.</text>
</comment>
<dbReference type="AlphaFoldDB" id="A0A5B7EHW5"/>
<evidence type="ECO:0000313" key="1">
    <source>
        <dbReference type="EMBL" id="MPC32829.1"/>
    </source>
</evidence>
<keyword evidence="2" id="KW-1185">Reference proteome</keyword>
<protein>
    <submittedName>
        <fullName evidence="1">Uncharacterized protein</fullName>
    </submittedName>
</protein>
<organism evidence="1 2">
    <name type="scientific">Portunus trituberculatus</name>
    <name type="common">Swimming crab</name>
    <name type="synonym">Neptunus trituberculatus</name>
    <dbReference type="NCBI Taxonomy" id="210409"/>
    <lineage>
        <taxon>Eukaryota</taxon>
        <taxon>Metazoa</taxon>
        <taxon>Ecdysozoa</taxon>
        <taxon>Arthropoda</taxon>
        <taxon>Crustacea</taxon>
        <taxon>Multicrustacea</taxon>
        <taxon>Malacostraca</taxon>
        <taxon>Eumalacostraca</taxon>
        <taxon>Eucarida</taxon>
        <taxon>Decapoda</taxon>
        <taxon>Pleocyemata</taxon>
        <taxon>Brachyura</taxon>
        <taxon>Eubrachyura</taxon>
        <taxon>Portunoidea</taxon>
        <taxon>Portunidae</taxon>
        <taxon>Portuninae</taxon>
        <taxon>Portunus</taxon>
    </lineage>
</organism>
<sequence>MFYRVRASESASLCRFVAYMSGPEYGFISIANVVGRSVYQVPWSPRMGGGSSSLSLYPPSLHSAPNGMTMATSSQS</sequence>
<dbReference type="EMBL" id="VSRR010002704">
    <property type="protein sequence ID" value="MPC32829.1"/>
    <property type="molecule type" value="Genomic_DNA"/>
</dbReference>
<gene>
    <name evidence="1" type="ORF">E2C01_026160</name>
</gene>
<accession>A0A5B7EHW5</accession>
<evidence type="ECO:0000313" key="2">
    <source>
        <dbReference type="Proteomes" id="UP000324222"/>
    </source>
</evidence>